<protein>
    <recommendedName>
        <fullName evidence="6">Probable hydrogen peroxide-inducible genes activator</fullName>
    </recommendedName>
</protein>
<dbReference type="GO" id="GO:0032993">
    <property type="term" value="C:protein-DNA complex"/>
    <property type="evidence" value="ECO:0007669"/>
    <property type="project" value="TreeGrafter"/>
</dbReference>
<evidence type="ECO:0000256" key="3">
    <source>
        <dbReference type="ARBA" id="ARBA00023125"/>
    </source>
</evidence>
<evidence type="ECO:0000256" key="5">
    <source>
        <dbReference type="ARBA" id="ARBA00023163"/>
    </source>
</evidence>
<dbReference type="SUPFAM" id="SSF53850">
    <property type="entry name" value="Periplasmic binding protein-like II"/>
    <property type="match status" value="1"/>
</dbReference>
<dbReference type="SUPFAM" id="SSF46785">
    <property type="entry name" value="Winged helix' DNA-binding domain"/>
    <property type="match status" value="1"/>
</dbReference>
<keyword evidence="3" id="KW-0238">DNA-binding</keyword>
<dbReference type="InterPro" id="IPR005119">
    <property type="entry name" value="LysR_subst-bd"/>
</dbReference>
<name>A0A3D4SVK2_9CORY</name>
<evidence type="ECO:0000313" key="8">
    <source>
        <dbReference type="EMBL" id="HCT13318.1"/>
    </source>
</evidence>
<dbReference type="InterPro" id="IPR036390">
    <property type="entry name" value="WH_DNA-bd_sf"/>
</dbReference>
<dbReference type="Gene3D" id="3.40.190.10">
    <property type="entry name" value="Periplasmic binding protein-like II"/>
    <property type="match status" value="2"/>
</dbReference>
<keyword evidence="5" id="KW-0804">Transcription</keyword>
<dbReference type="Pfam" id="PF00126">
    <property type="entry name" value="HTH_1"/>
    <property type="match status" value="1"/>
</dbReference>
<dbReference type="PRINTS" id="PR00039">
    <property type="entry name" value="HTHLYSR"/>
</dbReference>
<gene>
    <name evidence="8" type="ORF">DIW82_00580</name>
</gene>
<sequence length="344" mass="36022">MANKEYRPTVSQLRTFVTIAENGHFGAAAQRLGISQPSLSQALAALEQGLGVQLIERSTRKVIVTPVGQTLLPYAQATLDSIDAFVSHARGARGGLVGPMNIGMIPTVAPFILPALLRQLSETAPSLQPRIVEEKTANLVDSLRQGGLDAAVVASPVNSSAIRSTDIYTEEFVLVLPEGHPFGGRRDVRVDELEGLDLLLLDDGHCLRDQVLDLCRAVPGSRDPSRAVTRAASLSTIVQCVVGGLGSTLVPLSAVAAECDRPGLTLATFAGGAATAGRTVSLSYRSSSNRADDFAVITEAVSRAYQDSVVDSRRVLEEKIAAAGSGAEAAESADARGLRTAGRS</sequence>
<dbReference type="InterPro" id="IPR036388">
    <property type="entry name" value="WH-like_DNA-bd_sf"/>
</dbReference>
<evidence type="ECO:0000256" key="2">
    <source>
        <dbReference type="ARBA" id="ARBA00023015"/>
    </source>
</evidence>
<dbReference type="Pfam" id="PF03466">
    <property type="entry name" value="LysR_substrate"/>
    <property type="match status" value="1"/>
</dbReference>
<evidence type="ECO:0000256" key="1">
    <source>
        <dbReference type="ARBA" id="ARBA00009437"/>
    </source>
</evidence>
<dbReference type="AlphaFoldDB" id="A0A3D4SVK2"/>
<keyword evidence="4" id="KW-0010">Activator</keyword>
<dbReference type="STRING" id="863239.GCA_000213935_02617"/>
<comment type="caution">
    <text evidence="8">The sequence shown here is derived from an EMBL/GenBank/DDBJ whole genome shotgun (WGS) entry which is preliminary data.</text>
</comment>
<dbReference type="InterPro" id="IPR000847">
    <property type="entry name" value="LysR_HTH_N"/>
</dbReference>
<accession>A0A3D4SVK2</accession>
<dbReference type="GO" id="GO:0003700">
    <property type="term" value="F:DNA-binding transcription factor activity"/>
    <property type="evidence" value="ECO:0007669"/>
    <property type="project" value="InterPro"/>
</dbReference>
<dbReference type="RefSeq" id="WP_273050894.1">
    <property type="nucleotide sequence ID" value="NZ_DAITTW010000021.1"/>
</dbReference>
<comment type="similarity">
    <text evidence="1">Belongs to the LysR transcriptional regulatory family.</text>
</comment>
<feature type="domain" description="HTH lysR-type" evidence="7">
    <location>
        <begin position="8"/>
        <end position="65"/>
    </location>
</feature>
<proteinExistence type="inferred from homology"/>
<evidence type="ECO:0000313" key="9">
    <source>
        <dbReference type="Proteomes" id="UP000261739"/>
    </source>
</evidence>
<dbReference type="EMBL" id="DQID01000012">
    <property type="protein sequence ID" value="HCT13318.1"/>
    <property type="molecule type" value="Genomic_DNA"/>
</dbReference>
<reference evidence="8 9" key="1">
    <citation type="journal article" date="2018" name="Nat. Biotechnol.">
        <title>A standardized bacterial taxonomy based on genome phylogeny substantially revises the tree of life.</title>
        <authorList>
            <person name="Parks D.H."/>
            <person name="Chuvochina M."/>
            <person name="Waite D.W."/>
            <person name="Rinke C."/>
            <person name="Skarshewski A."/>
            <person name="Chaumeil P.A."/>
            <person name="Hugenholtz P."/>
        </authorList>
    </citation>
    <scope>NUCLEOTIDE SEQUENCE [LARGE SCALE GENOMIC DNA]</scope>
    <source>
        <strain evidence="8">UBA11247</strain>
    </source>
</reference>
<dbReference type="CDD" id="cd08411">
    <property type="entry name" value="PBP2_OxyR"/>
    <property type="match status" value="1"/>
</dbReference>
<keyword evidence="2" id="KW-0805">Transcription regulation</keyword>
<evidence type="ECO:0000256" key="4">
    <source>
        <dbReference type="ARBA" id="ARBA00023159"/>
    </source>
</evidence>
<dbReference type="GO" id="GO:0003677">
    <property type="term" value="F:DNA binding"/>
    <property type="evidence" value="ECO:0007669"/>
    <property type="project" value="UniProtKB-KW"/>
</dbReference>
<dbReference type="PANTHER" id="PTHR30346:SF26">
    <property type="entry name" value="HYDROGEN PEROXIDE-INDUCIBLE GENES ACTIVATOR"/>
    <property type="match status" value="1"/>
</dbReference>
<dbReference type="Gene3D" id="1.10.10.10">
    <property type="entry name" value="Winged helix-like DNA-binding domain superfamily/Winged helix DNA-binding domain"/>
    <property type="match status" value="1"/>
</dbReference>
<dbReference type="PANTHER" id="PTHR30346">
    <property type="entry name" value="TRANSCRIPTIONAL DUAL REGULATOR HCAR-RELATED"/>
    <property type="match status" value="1"/>
</dbReference>
<organism evidence="8 9">
    <name type="scientific">Corynebacterium nuruki</name>
    <dbReference type="NCBI Taxonomy" id="1032851"/>
    <lineage>
        <taxon>Bacteria</taxon>
        <taxon>Bacillati</taxon>
        <taxon>Actinomycetota</taxon>
        <taxon>Actinomycetes</taxon>
        <taxon>Mycobacteriales</taxon>
        <taxon>Corynebacteriaceae</taxon>
        <taxon>Corynebacterium</taxon>
    </lineage>
</organism>
<dbReference type="PROSITE" id="PS50931">
    <property type="entry name" value="HTH_LYSR"/>
    <property type="match status" value="1"/>
</dbReference>
<dbReference type="Proteomes" id="UP000261739">
    <property type="component" value="Unassembled WGS sequence"/>
</dbReference>
<evidence type="ECO:0000259" key="7">
    <source>
        <dbReference type="PROSITE" id="PS50931"/>
    </source>
</evidence>
<dbReference type="FunFam" id="1.10.10.10:FF:000001">
    <property type="entry name" value="LysR family transcriptional regulator"/>
    <property type="match status" value="1"/>
</dbReference>
<evidence type="ECO:0000256" key="6">
    <source>
        <dbReference type="ARBA" id="ARBA00040885"/>
    </source>
</evidence>